<feature type="binding site" evidence="10">
    <location>
        <begin position="51"/>
        <end position="53"/>
    </location>
    <ligand>
        <name>substrate</name>
    </ligand>
</feature>
<comment type="similarity">
    <text evidence="4 10">Belongs to the SIS family. GmhA subfamily.</text>
</comment>
<dbReference type="GO" id="GO:0005737">
    <property type="term" value="C:cytoplasm"/>
    <property type="evidence" value="ECO:0007669"/>
    <property type="project" value="UniProtKB-SubCell"/>
</dbReference>
<sequence>MSIQDRITTHFSDSIDVTIQCAETLPPLLADAGEMMVQCLLNEGKILSCGNGGSASHAQHFASLLLNRFDRERPALPAIALTADCITLTAISNDYSYHDVFSKQVRALAHPADVLLVISTSGNSASVVQSIQAAHDRQIPVIALTGRDGGNVASLLGPEDIEIRVPSFDPSRIHEVHMMVIHCFCDLIDEYLFGEMMQ</sequence>
<dbReference type="GO" id="GO:2001061">
    <property type="term" value="P:D-glycero-D-manno-heptose 7-phosphate biosynthetic process"/>
    <property type="evidence" value="ECO:0007669"/>
    <property type="project" value="UniProtKB-UniPathway"/>
</dbReference>
<dbReference type="GO" id="GO:0005975">
    <property type="term" value="P:carbohydrate metabolic process"/>
    <property type="evidence" value="ECO:0007669"/>
    <property type="project" value="UniProtKB-UniRule"/>
</dbReference>
<evidence type="ECO:0000256" key="5">
    <source>
        <dbReference type="ARBA" id="ARBA00022490"/>
    </source>
</evidence>
<dbReference type="InterPro" id="IPR001347">
    <property type="entry name" value="SIS_dom"/>
</dbReference>
<dbReference type="GO" id="GO:0097367">
    <property type="term" value="F:carbohydrate derivative binding"/>
    <property type="evidence" value="ECO:0007669"/>
    <property type="project" value="InterPro"/>
</dbReference>
<keyword evidence="8 10" id="KW-0413">Isomerase</keyword>
<feature type="binding site" evidence="10">
    <location>
        <position position="182"/>
    </location>
    <ligand>
        <name>Zn(2+)</name>
        <dbReference type="ChEBI" id="CHEBI:29105"/>
    </ligand>
</feature>
<dbReference type="UniPathway" id="UPA00041">
    <property type="reaction ID" value="UER00436"/>
</dbReference>
<accession>A0A3P3VRJ8</accession>
<gene>
    <name evidence="10" type="primary">gmhA</name>
    <name evidence="12" type="ORF">D0544_09955</name>
</gene>
<evidence type="ECO:0000313" key="12">
    <source>
        <dbReference type="EMBL" id="RRJ85355.1"/>
    </source>
</evidence>
<reference evidence="12 13" key="2">
    <citation type="submission" date="2018-12" db="EMBL/GenBank/DDBJ databases">
        <title>Simiduia agarivorans gen. nov., sp. nov., a marine, agarolytic bacterium isolated from shallow coastal water from Keelung, Taiwan.</title>
        <authorList>
            <person name="Shieh W.Y."/>
        </authorList>
    </citation>
    <scope>NUCLEOTIDE SEQUENCE [LARGE SCALE GENOMIC DNA]</scope>
    <source>
        <strain evidence="12 13">GTF-13</strain>
    </source>
</reference>
<comment type="miscellaneous">
    <text evidence="10">The reaction produces a racemic mixture of D-glycero-alpha-D-manno-heptose 7-phosphate and D-glycero-beta-D-manno-heptose 7-phosphate.</text>
</comment>
<dbReference type="InterPro" id="IPR035461">
    <property type="entry name" value="GmhA/DiaA"/>
</dbReference>
<feature type="binding site" evidence="10">
    <location>
        <position position="124"/>
    </location>
    <ligand>
        <name>substrate</name>
    </ligand>
</feature>
<evidence type="ECO:0000256" key="2">
    <source>
        <dbReference type="ARBA" id="ARBA00003172"/>
    </source>
</evidence>
<evidence type="ECO:0000313" key="13">
    <source>
        <dbReference type="Proteomes" id="UP000280792"/>
    </source>
</evidence>
<evidence type="ECO:0000256" key="7">
    <source>
        <dbReference type="ARBA" id="ARBA00022833"/>
    </source>
</evidence>
<comment type="subunit">
    <text evidence="10">Homotetramer.</text>
</comment>
<keyword evidence="13" id="KW-1185">Reference proteome</keyword>
<evidence type="ECO:0000256" key="3">
    <source>
        <dbReference type="ARBA" id="ARBA00004496"/>
    </source>
</evidence>
<dbReference type="SUPFAM" id="SSF53697">
    <property type="entry name" value="SIS domain"/>
    <property type="match status" value="1"/>
</dbReference>
<reference evidence="12 13" key="1">
    <citation type="submission" date="2018-08" db="EMBL/GenBank/DDBJ databases">
        <authorList>
            <person name="Khan S.A."/>
        </authorList>
    </citation>
    <scope>NUCLEOTIDE SEQUENCE [LARGE SCALE GENOMIC DNA]</scope>
    <source>
        <strain evidence="12 13">GTF-13</strain>
    </source>
</reference>
<dbReference type="NCBIfam" id="NF010546">
    <property type="entry name" value="PRK13936.1"/>
    <property type="match status" value="1"/>
</dbReference>
<evidence type="ECO:0000256" key="6">
    <source>
        <dbReference type="ARBA" id="ARBA00022723"/>
    </source>
</evidence>
<evidence type="ECO:0000256" key="10">
    <source>
        <dbReference type="HAMAP-Rule" id="MF_00067"/>
    </source>
</evidence>
<evidence type="ECO:0000256" key="1">
    <source>
        <dbReference type="ARBA" id="ARBA00000348"/>
    </source>
</evidence>
<dbReference type="Gene3D" id="3.40.50.10490">
    <property type="entry name" value="Glucose-6-phosphate isomerase like protein, domain 1"/>
    <property type="match status" value="1"/>
</dbReference>
<dbReference type="HAMAP" id="MF_00067">
    <property type="entry name" value="GmhA"/>
    <property type="match status" value="1"/>
</dbReference>
<organism evidence="12 13">
    <name type="scientific">Aestuariirhabdus litorea</name>
    <dbReference type="NCBI Taxonomy" id="2528527"/>
    <lineage>
        <taxon>Bacteria</taxon>
        <taxon>Pseudomonadati</taxon>
        <taxon>Pseudomonadota</taxon>
        <taxon>Gammaproteobacteria</taxon>
        <taxon>Oceanospirillales</taxon>
        <taxon>Aestuariirhabdaceae</taxon>
        <taxon>Aestuariirhabdus</taxon>
    </lineage>
</organism>
<name>A0A3P3VRJ8_9GAMM</name>
<feature type="binding site" evidence="10">
    <location>
        <position position="174"/>
    </location>
    <ligand>
        <name>Zn(2+)</name>
        <dbReference type="ChEBI" id="CHEBI:29105"/>
    </ligand>
</feature>
<keyword evidence="6 10" id="KW-0479">Metal-binding</keyword>
<dbReference type="CDD" id="cd05006">
    <property type="entry name" value="SIS_GmhA"/>
    <property type="match status" value="1"/>
</dbReference>
<dbReference type="AlphaFoldDB" id="A0A3P3VRJ8"/>
<dbReference type="GO" id="GO:0008270">
    <property type="term" value="F:zinc ion binding"/>
    <property type="evidence" value="ECO:0007669"/>
    <property type="project" value="UniProtKB-UniRule"/>
</dbReference>
<evidence type="ECO:0000256" key="9">
    <source>
        <dbReference type="ARBA" id="ARBA00023277"/>
    </source>
</evidence>
<comment type="caution">
    <text evidence="12">The sequence shown here is derived from an EMBL/GenBank/DDBJ whole genome shotgun (WGS) entry which is preliminary data.</text>
</comment>
<keyword evidence="5 10" id="KW-0963">Cytoplasm</keyword>
<dbReference type="PANTHER" id="PTHR30390:SF6">
    <property type="entry name" value="DNAA INITIATOR-ASSOCIATING PROTEIN DIAA"/>
    <property type="match status" value="1"/>
</dbReference>
<feature type="binding site" evidence="10">
    <location>
        <begin position="119"/>
        <end position="121"/>
    </location>
    <ligand>
        <name>substrate</name>
    </ligand>
</feature>
<feature type="binding site" evidence="10">
    <location>
        <position position="60"/>
    </location>
    <ligand>
        <name>Zn(2+)</name>
        <dbReference type="ChEBI" id="CHEBI:29105"/>
    </ligand>
</feature>
<feature type="binding site" evidence="10">
    <location>
        <position position="174"/>
    </location>
    <ligand>
        <name>substrate</name>
    </ligand>
</feature>
<keyword evidence="9 10" id="KW-0119">Carbohydrate metabolism</keyword>
<comment type="subcellular location">
    <subcellularLocation>
        <location evidence="3 10">Cytoplasm</location>
    </subcellularLocation>
</comment>
<feature type="binding site" evidence="10">
    <location>
        <begin position="93"/>
        <end position="94"/>
    </location>
    <ligand>
        <name>substrate</name>
    </ligand>
</feature>
<dbReference type="GO" id="GO:0008968">
    <property type="term" value="F:D-sedoheptulose 7-phosphate isomerase activity"/>
    <property type="evidence" value="ECO:0007669"/>
    <property type="project" value="UniProtKB-UniRule"/>
</dbReference>
<comment type="function">
    <text evidence="2 10">Catalyzes the isomerization of sedoheptulose 7-phosphate in D-glycero-D-manno-heptose 7-phosphate.</text>
</comment>
<dbReference type="InterPro" id="IPR050099">
    <property type="entry name" value="SIS_GmhA/DiaA_subfam"/>
</dbReference>
<dbReference type="EMBL" id="QWEZ01000001">
    <property type="protein sequence ID" value="RRJ85355.1"/>
    <property type="molecule type" value="Genomic_DNA"/>
</dbReference>
<keyword evidence="7 10" id="KW-0862">Zinc</keyword>
<feature type="domain" description="SIS" evidence="11">
    <location>
        <begin position="36"/>
        <end position="198"/>
    </location>
</feature>
<dbReference type="RefSeq" id="WP_125015783.1">
    <property type="nucleotide sequence ID" value="NZ_QWEZ01000001.1"/>
</dbReference>
<dbReference type="InterPro" id="IPR046348">
    <property type="entry name" value="SIS_dom_sf"/>
</dbReference>
<comment type="cofactor">
    <cofactor evidence="10">
        <name>Zn(2+)</name>
        <dbReference type="ChEBI" id="CHEBI:29105"/>
    </cofactor>
    <text evidence="10">Binds 1 zinc ion per subunit.</text>
</comment>
<dbReference type="Proteomes" id="UP000280792">
    <property type="component" value="Unassembled WGS sequence"/>
</dbReference>
<dbReference type="Pfam" id="PF13580">
    <property type="entry name" value="SIS_2"/>
    <property type="match status" value="1"/>
</dbReference>
<evidence type="ECO:0000259" key="11">
    <source>
        <dbReference type="PROSITE" id="PS51464"/>
    </source>
</evidence>
<evidence type="ECO:0000256" key="8">
    <source>
        <dbReference type="ARBA" id="ARBA00023235"/>
    </source>
</evidence>
<comment type="catalytic activity">
    <reaction evidence="1 10">
        <text>2 D-sedoheptulose 7-phosphate = D-glycero-alpha-D-manno-heptose 7-phosphate + D-glycero-beta-D-manno-heptose 7-phosphate</text>
        <dbReference type="Rhea" id="RHEA:27489"/>
        <dbReference type="ChEBI" id="CHEBI:57483"/>
        <dbReference type="ChEBI" id="CHEBI:60203"/>
        <dbReference type="ChEBI" id="CHEBI:60204"/>
        <dbReference type="EC" id="5.3.1.28"/>
    </reaction>
</comment>
<proteinExistence type="inferred from homology"/>
<dbReference type="PANTHER" id="PTHR30390">
    <property type="entry name" value="SEDOHEPTULOSE 7-PHOSPHATE ISOMERASE / DNAA INITIATOR-ASSOCIATING FACTOR FOR REPLICATION INITIATION"/>
    <property type="match status" value="1"/>
</dbReference>
<comment type="caution">
    <text evidence="10">Lacks conserved residue(s) required for the propagation of feature annotation.</text>
</comment>
<comment type="pathway">
    <text evidence="10">Carbohydrate biosynthesis; D-glycero-D-manno-heptose 7-phosphate biosynthesis; D-glycero-alpha-D-manno-heptose 7-phosphate and D-glycero-beta-D-manno-heptose 7-phosphate from sedoheptulose 7-phosphate: step 1/1.</text>
</comment>
<dbReference type="PROSITE" id="PS51464">
    <property type="entry name" value="SIS"/>
    <property type="match status" value="1"/>
</dbReference>
<dbReference type="EC" id="5.3.1.28" evidence="10"/>
<dbReference type="InterPro" id="IPR004515">
    <property type="entry name" value="Phosphoheptose_Isoase"/>
</dbReference>
<evidence type="ECO:0000256" key="4">
    <source>
        <dbReference type="ARBA" id="ARBA00009894"/>
    </source>
</evidence>
<protein>
    <recommendedName>
        <fullName evidence="10">Phosphoheptose isomerase</fullName>
        <ecNumber evidence="10">5.3.1.28</ecNumber>
    </recommendedName>
    <alternativeName>
        <fullName evidence="10">Sedoheptulose 7-phosphate isomerase</fullName>
    </alternativeName>
</protein>